<protein>
    <submittedName>
        <fullName evidence="1">Uncharacterized protein</fullName>
    </submittedName>
</protein>
<dbReference type="SUPFAM" id="SSF56281">
    <property type="entry name" value="Metallo-hydrolase/oxidoreductase"/>
    <property type="match status" value="1"/>
</dbReference>
<reference evidence="1 2" key="1">
    <citation type="journal article" date="2015" name="Stand. Genomic Sci.">
        <title>Complete genome sequence and description of Salinispira pacifica gen. nov., sp. nov., a novel spirochaete isolated form a hypersaline microbial mat.</title>
        <authorList>
            <person name="Ben Hania W."/>
            <person name="Joseph M."/>
            <person name="Schumann P."/>
            <person name="Bunk B."/>
            <person name="Fiebig A."/>
            <person name="Sproer C."/>
            <person name="Klenk H.P."/>
            <person name="Fardeau M.L."/>
            <person name="Spring S."/>
        </authorList>
    </citation>
    <scope>NUCLEOTIDE SEQUENCE [LARGE SCALE GENOMIC DNA]</scope>
    <source>
        <strain evidence="1 2">L21-RPul-D2</strain>
    </source>
</reference>
<dbReference type="HOGENOM" id="CLU_096503_1_0_12"/>
<dbReference type="eggNOG" id="COG1234">
    <property type="taxonomic scope" value="Bacteria"/>
</dbReference>
<dbReference type="EMBL" id="CP006939">
    <property type="protein sequence ID" value="AHC15070.1"/>
    <property type="molecule type" value="Genomic_DNA"/>
</dbReference>
<keyword evidence="2" id="KW-1185">Reference proteome</keyword>
<dbReference type="PATRIC" id="fig|1307761.3.peg.1682"/>
<gene>
    <name evidence="1" type="ORF">L21SP2_1687</name>
</gene>
<evidence type="ECO:0000313" key="1">
    <source>
        <dbReference type="EMBL" id="AHC15070.1"/>
    </source>
</evidence>
<dbReference type="GO" id="GO:0046872">
    <property type="term" value="F:metal ion binding"/>
    <property type="evidence" value="ECO:0007669"/>
    <property type="project" value="UniProtKB-KW"/>
</dbReference>
<dbReference type="GO" id="GO:0016787">
    <property type="term" value="F:hydrolase activity"/>
    <property type="evidence" value="ECO:0007669"/>
    <property type="project" value="UniProtKB-KW"/>
</dbReference>
<dbReference type="Gene3D" id="3.60.15.10">
    <property type="entry name" value="Ribonuclease Z/Hydroxyacylglutathione hydrolase-like"/>
    <property type="match status" value="1"/>
</dbReference>
<dbReference type="AlphaFoldDB" id="V5WHI9"/>
<evidence type="ECO:0000313" key="2">
    <source>
        <dbReference type="Proteomes" id="UP000018680"/>
    </source>
</evidence>
<accession>V5WHI9</accession>
<name>V5WHI9_9SPIO</name>
<dbReference type="STRING" id="1307761.L21SP2_1687"/>
<dbReference type="Proteomes" id="UP000018680">
    <property type="component" value="Chromosome"/>
</dbReference>
<dbReference type="KEGG" id="slr:L21SP2_1687"/>
<dbReference type="Pfam" id="PF23023">
    <property type="entry name" value="Anti-Pycsar_Apyc1"/>
    <property type="match status" value="1"/>
</dbReference>
<sequence length="234" mass="27155">MIDCGTRAPEALYQLGHAVTDIKNFLITHSHADHIGGLEEAILLGRYVKKQKPHIVITPKYEKLLWNDSLKGGSAWNESKKHGYLGFDDFFVPHRPKKYRGLDRDAWEIDYEGFNLIIFRTMHYPDNSESWKDSAFSTGLIIDKKVLFSGDTRFDRSMVETITSRFPIEYIFHDVQFFPGGVHAPFDELKTLAPEIKAKTILMHYPDNYLDYSDTISDEGFHSFVKAHTYYDFF</sequence>
<organism evidence="1 2">
    <name type="scientific">Salinispira pacifica</name>
    <dbReference type="NCBI Taxonomy" id="1307761"/>
    <lineage>
        <taxon>Bacteria</taxon>
        <taxon>Pseudomonadati</taxon>
        <taxon>Spirochaetota</taxon>
        <taxon>Spirochaetia</taxon>
        <taxon>Spirochaetales</taxon>
        <taxon>Spirochaetaceae</taxon>
        <taxon>Salinispira</taxon>
    </lineage>
</organism>
<dbReference type="InterPro" id="IPR036866">
    <property type="entry name" value="RibonucZ/Hydroxyglut_hydro"/>
</dbReference>
<proteinExistence type="predicted"/>